<proteinExistence type="predicted"/>
<evidence type="ECO:0000313" key="1">
    <source>
        <dbReference type="EMBL" id="VYS83436.1"/>
    </source>
</evidence>
<reference evidence="1" key="1">
    <citation type="submission" date="2019-11" db="EMBL/GenBank/DDBJ databases">
        <authorList>
            <person name="Feng L."/>
        </authorList>
    </citation>
    <scope>NUCLEOTIDE SEQUENCE</scope>
    <source>
        <strain evidence="1">AundefinedLFYP135</strain>
    </source>
</reference>
<name>A0A6N2RRL2_9FIRM</name>
<protein>
    <submittedName>
        <fullName evidence="1">Uncharacterized protein</fullName>
    </submittedName>
</protein>
<dbReference type="AlphaFoldDB" id="A0A6N2RRL2"/>
<dbReference type="EMBL" id="CACRSL010000003">
    <property type="protein sequence ID" value="VYS83436.1"/>
    <property type="molecule type" value="Genomic_DNA"/>
</dbReference>
<accession>A0A6N2RRL2</accession>
<gene>
    <name evidence="1" type="ORF">AULFYP135_00562</name>
</gene>
<sequence length="47" mass="5774">MALQDQNIMPPPWLAHREIERYSIGWRMGYGEDYIDRFDDWSTAWQK</sequence>
<organism evidence="1">
    <name type="scientific">uncultured Anaerotruncus sp</name>
    <dbReference type="NCBI Taxonomy" id="905011"/>
    <lineage>
        <taxon>Bacteria</taxon>
        <taxon>Bacillati</taxon>
        <taxon>Bacillota</taxon>
        <taxon>Clostridia</taxon>
        <taxon>Eubacteriales</taxon>
        <taxon>Oscillospiraceae</taxon>
        <taxon>Anaerotruncus</taxon>
        <taxon>environmental samples</taxon>
    </lineage>
</organism>